<dbReference type="SUPFAM" id="SSF52540">
    <property type="entry name" value="P-loop containing nucleoside triphosphate hydrolases"/>
    <property type="match status" value="1"/>
</dbReference>
<evidence type="ECO:0000313" key="3">
    <source>
        <dbReference type="Proteomes" id="UP000248987"/>
    </source>
</evidence>
<evidence type="ECO:0000313" key="2">
    <source>
        <dbReference type="EMBL" id="RAJ27650.1"/>
    </source>
</evidence>
<dbReference type="AlphaFoldDB" id="A0A1A7QU62"/>
<dbReference type="Pfam" id="PF13521">
    <property type="entry name" value="AAA_28"/>
    <property type="match status" value="1"/>
</dbReference>
<dbReference type="EMBL" id="QLLQ01000001">
    <property type="protein sequence ID" value="RAJ27650.1"/>
    <property type="molecule type" value="Genomic_DNA"/>
</dbReference>
<evidence type="ECO:0000259" key="1">
    <source>
        <dbReference type="Pfam" id="PF13521"/>
    </source>
</evidence>
<dbReference type="RefSeq" id="WP_066437674.1">
    <property type="nucleotide sequence ID" value="NZ_LZRN01000047.1"/>
</dbReference>
<dbReference type="InterPro" id="IPR027417">
    <property type="entry name" value="P-loop_NTPase"/>
</dbReference>
<comment type="caution">
    <text evidence="2">The sequence shown here is derived from an EMBL/GenBank/DDBJ whole genome shotgun (WGS) entry which is preliminary data.</text>
</comment>
<feature type="domain" description="NadR/Ttd14 AAA" evidence="1">
    <location>
        <begin position="5"/>
        <end position="169"/>
    </location>
</feature>
<dbReference type="InterPro" id="IPR038727">
    <property type="entry name" value="NadR/Ttd14_AAA_dom"/>
</dbReference>
<dbReference type="STRING" id="49280.A9996_16460"/>
<proteinExistence type="predicted"/>
<sequence length="179" mass="20816">MNTKKIVITGGPGTGKSSIIEELKQRGHLCFDEISRQVTLEARKNGIEQLFLTQPLLFSQMLLEGRAKQFKDANNHENATVFLDRGLPDVLAYMDYFGSDYPEDFVHTCQNSTYDAVFILTPWQEIFQSDSVRYETFEQSEVIHQHLLKTYKNFNYYLIDIPFDTVKKRTDFIIESLNL</sequence>
<dbReference type="OrthoDB" id="5638848at2"/>
<keyword evidence="3" id="KW-1185">Reference proteome</keyword>
<name>A0A1A7QU62_9FLAO</name>
<protein>
    <submittedName>
        <fullName evidence="2">Putative ATPase</fullName>
    </submittedName>
</protein>
<reference evidence="2 3" key="1">
    <citation type="submission" date="2018-06" db="EMBL/GenBank/DDBJ databases">
        <title>Genomic Encyclopedia of Archaeal and Bacterial Type Strains, Phase II (KMG-II): from individual species to whole genera.</title>
        <authorList>
            <person name="Goeker M."/>
        </authorList>
    </citation>
    <scope>NUCLEOTIDE SEQUENCE [LARGE SCALE GENOMIC DNA]</scope>
    <source>
        <strain evidence="2 3">DSM 12408</strain>
    </source>
</reference>
<organism evidence="2 3">
    <name type="scientific">Gelidibacter algens</name>
    <dbReference type="NCBI Taxonomy" id="49280"/>
    <lineage>
        <taxon>Bacteria</taxon>
        <taxon>Pseudomonadati</taxon>
        <taxon>Bacteroidota</taxon>
        <taxon>Flavobacteriia</taxon>
        <taxon>Flavobacteriales</taxon>
        <taxon>Flavobacteriaceae</taxon>
        <taxon>Gelidibacter</taxon>
    </lineage>
</organism>
<dbReference type="Gene3D" id="3.40.50.300">
    <property type="entry name" value="P-loop containing nucleotide triphosphate hydrolases"/>
    <property type="match status" value="1"/>
</dbReference>
<accession>A0A1A7QU62</accession>
<gene>
    <name evidence="2" type="ORF">LX77_00223</name>
</gene>
<dbReference type="Proteomes" id="UP000248987">
    <property type="component" value="Unassembled WGS sequence"/>
</dbReference>